<accession>A0A2P2PR73</accession>
<proteinExistence type="predicted"/>
<evidence type="ECO:0000313" key="1">
    <source>
        <dbReference type="EMBL" id="MBX57228.1"/>
    </source>
</evidence>
<organism evidence="1">
    <name type="scientific">Rhizophora mucronata</name>
    <name type="common">Asiatic mangrove</name>
    <dbReference type="NCBI Taxonomy" id="61149"/>
    <lineage>
        <taxon>Eukaryota</taxon>
        <taxon>Viridiplantae</taxon>
        <taxon>Streptophyta</taxon>
        <taxon>Embryophyta</taxon>
        <taxon>Tracheophyta</taxon>
        <taxon>Spermatophyta</taxon>
        <taxon>Magnoliopsida</taxon>
        <taxon>eudicotyledons</taxon>
        <taxon>Gunneridae</taxon>
        <taxon>Pentapetalae</taxon>
        <taxon>rosids</taxon>
        <taxon>fabids</taxon>
        <taxon>Malpighiales</taxon>
        <taxon>Rhizophoraceae</taxon>
        <taxon>Rhizophora</taxon>
    </lineage>
</organism>
<dbReference type="AlphaFoldDB" id="A0A2P2PR73"/>
<dbReference type="EMBL" id="GGEC01076744">
    <property type="protein sequence ID" value="MBX57228.1"/>
    <property type="molecule type" value="Transcribed_RNA"/>
</dbReference>
<protein>
    <submittedName>
        <fullName evidence="1">Uncharacterized protein</fullName>
    </submittedName>
</protein>
<reference evidence="1" key="1">
    <citation type="submission" date="2018-02" db="EMBL/GenBank/DDBJ databases">
        <title>Rhizophora mucronata_Transcriptome.</title>
        <authorList>
            <person name="Meera S.P."/>
            <person name="Sreeshan A."/>
            <person name="Augustine A."/>
        </authorList>
    </citation>
    <scope>NUCLEOTIDE SEQUENCE</scope>
    <source>
        <tissue evidence="1">Leaf</tissue>
    </source>
</reference>
<sequence length="22" mass="2851">MLNLFVFSEFDFFLFSPYFRRK</sequence>
<name>A0A2P2PR73_RHIMU</name>